<keyword evidence="4 7" id="KW-0812">Transmembrane</keyword>
<keyword evidence="7" id="KW-0653">Protein transport</keyword>
<gene>
    <name evidence="9" type="ORF">Pla52n_01780</name>
</gene>
<evidence type="ECO:0000256" key="6">
    <source>
        <dbReference type="ARBA" id="ARBA00023136"/>
    </source>
</evidence>
<keyword evidence="7" id="KW-0813">Transport</keyword>
<comment type="subcellular location">
    <subcellularLocation>
        <location evidence="1">Cell membrane</location>
        <topology evidence="1">Single-pass membrane protein</topology>
    </subcellularLocation>
    <subcellularLocation>
        <location evidence="7">Cell membrane</location>
        <topology evidence="7">Single-pass type II membrane protein</topology>
    </subcellularLocation>
</comment>
<keyword evidence="10" id="KW-1185">Reference proteome</keyword>
<dbReference type="OrthoDB" id="281590at2"/>
<accession>A0A5C6B5P3</accession>
<dbReference type="GO" id="GO:0005886">
    <property type="term" value="C:plasma membrane"/>
    <property type="evidence" value="ECO:0007669"/>
    <property type="project" value="UniProtKB-SubCell"/>
</dbReference>
<evidence type="ECO:0000256" key="2">
    <source>
        <dbReference type="ARBA" id="ARBA00005811"/>
    </source>
</evidence>
<feature type="transmembrane region" description="Helical" evidence="8">
    <location>
        <begin position="12"/>
        <end position="32"/>
    </location>
</feature>
<comment type="caution">
    <text evidence="9">The sequence shown here is derived from an EMBL/GenBank/DDBJ whole genome shotgun (WGS) entry which is preliminary data.</text>
</comment>
<evidence type="ECO:0000256" key="7">
    <source>
        <dbReference type="RuleBase" id="RU003879"/>
    </source>
</evidence>
<keyword evidence="3" id="KW-1003">Cell membrane</keyword>
<name>A0A5C6B5P3_9BACT</name>
<evidence type="ECO:0000313" key="9">
    <source>
        <dbReference type="EMBL" id="TWU07605.1"/>
    </source>
</evidence>
<dbReference type="EMBL" id="SJPN01000001">
    <property type="protein sequence ID" value="TWU07605.1"/>
    <property type="molecule type" value="Genomic_DNA"/>
</dbReference>
<evidence type="ECO:0000313" key="10">
    <source>
        <dbReference type="Proteomes" id="UP000320176"/>
    </source>
</evidence>
<evidence type="ECO:0000256" key="1">
    <source>
        <dbReference type="ARBA" id="ARBA00004162"/>
    </source>
</evidence>
<dbReference type="PANTHER" id="PTHR30558">
    <property type="entry name" value="EXBD MEMBRANE COMPONENT OF PMF-DRIVEN MACROMOLECULE IMPORT SYSTEM"/>
    <property type="match status" value="1"/>
</dbReference>
<comment type="similarity">
    <text evidence="2 7">Belongs to the ExbD/TolR family.</text>
</comment>
<sequence length="148" mass="16137">MRRPTLHQDETLEVKMTPMIDVVFLLLVFFVWTSTFELPEFDLPSPIAQTSPSGNQANADVQPPTEVFDEIVVKVLHQDGITILQLNGQSVADLATLRQRLTDIIALGVQPPVIVDPAPQISMGEAVGVYDIAMLAGADRVLFAAKAE</sequence>
<protein>
    <submittedName>
        <fullName evidence="9">Biopolymer transport protein ExbD/TolR</fullName>
    </submittedName>
</protein>
<dbReference type="PANTHER" id="PTHR30558:SF3">
    <property type="entry name" value="BIOPOLYMER TRANSPORT PROTEIN EXBD-RELATED"/>
    <property type="match status" value="1"/>
</dbReference>
<dbReference type="Proteomes" id="UP000320176">
    <property type="component" value="Unassembled WGS sequence"/>
</dbReference>
<evidence type="ECO:0000256" key="4">
    <source>
        <dbReference type="ARBA" id="ARBA00022692"/>
    </source>
</evidence>
<dbReference type="GO" id="GO:0022857">
    <property type="term" value="F:transmembrane transporter activity"/>
    <property type="evidence" value="ECO:0007669"/>
    <property type="project" value="InterPro"/>
</dbReference>
<dbReference type="GO" id="GO:0015031">
    <property type="term" value="P:protein transport"/>
    <property type="evidence" value="ECO:0007669"/>
    <property type="project" value="UniProtKB-KW"/>
</dbReference>
<organism evidence="9 10">
    <name type="scientific">Stieleria varia</name>
    <dbReference type="NCBI Taxonomy" id="2528005"/>
    <lineage>
        <taxon>Bacteria</taxon>
        <taxon>Pseudomonadati</taxon>
        <taxon>Planctomycetota</taxon>
        <taxon>Planctomycetia</taxon>
        <taxon>Pirellulales</taxon>
        <taxon>Pirellulaceae</taxon>
        <taxon>Stieleria</taxon>
    </lineage>
</organism>
<evidence type="ECO:0000256" key="5">
    <source>
        <dbReference type="ARBA" id="ARBA00022989"/>
    </source>
</evidence>
<dbReference type="RefSeq" id="WP_146517805.1">
    <property type="nucleotide sequence ID" value="NZ_CP151726.1"/>
</dbReference>
<keyword evidence="5 8" id="KW-1133">Transmembrane helix</keyword>
<evidence type="ECO:0000256" key="3">
    <source>
        <dbReference type="ARBA" id="ARBA00022475"/>
    </source>
</evidence>
<dbReference type="Pfam" id="PF02472">
    <property type="entry name" value="ExbD"/>
    <property type="match status" value="1"/>
</dbReference>
<proteinExistence type="inferred from homology"/>
<evidence type="ECO:0000256" key="8">
    <source>
        <dbReference type="SAM" id="Phobius"/>
    </source>
</evidence>
<keyword evidence="6 8" id="KW-0472">Membrane</keyword>
<reference evidence="9 10" key="1">
    <citation type="submission" date="2019-02" db="EMBL/GenBank/DDBJ databases">
        <title>Deep-cultivation of Planctomycetes and their phenomic and genomic characterization uncovers novel biology.</title>
        <authorList>
            <person name="Wiegand S."/>
            <person name="Jogler M."/>
            <person name="Boedeker C."/>
            <person name="Pinto D."/>
            <person name="Vollmers J."/>
            <person name="Rivas-Marin E."/>
            <person name="Kohn T."/>
            <person name="Peeters S.H."/>
            <person name="Heuer A."/>
            <person name="Rast P."/>
            <person name="Oberbeckmann S."/>
            <person name="Bunk B."/>
            <person name="Jeske O."/>
            <person name="Meyerdierks A."/>
            <person name="Storesund J.E."/>
            <person name="Kallscheuer N."/>
            <person name="Luecker S."/>
            <person name="Lage O.M."/>
            <person name="Pohl T."/>
            <person name="Merkel B.J."/>
            <person name="Hornburger P."/>
            <person name="Mueller R.-W."/>
            <person name="Bruemmer F."/>
            <person name="Labrenz M."/>
            <person name="Spormann A.M."/>
            <person name="Op Den Camp H."/>
            <person name="Overmann J."/>
            <person name="Amann R."/>
            <person name="Jetten M.S.M."/>
            <person name="Mascher T."/>
            <person name="Medema M.H."/>
            <person name="Devos D.P."/>
            <person name="Kaster A.-K."/>
            <person name="Ovreas L."/>
            <person name="Rohde M."/>
            <person name="Galperin M.Y."/>
            <person name="Jogler C."/>
        </authorList>
    </citation>
    <scope>NUCLEOTIDE SEQUENCE [LARGE SCALE GENOMIC DNA]</scope>
    <source>
        <strain evidence="9 10">Pla52n</strain>
    </source>
</reference>
<dbReference type="AlphaFoldDB" id="A0A5C6B5P3"/>
<dbReference type="InterPro" id="IPR003400">
    <property type="entry name" value="ExbD"/>
</dbReference>